<evidence type="ECO:0000313" key="7">
    <source>
        <dbReference type="Proteomes" id="UP000431533"/>
    </source>
</evidence>
<proteinExistence type="inferred from homology"/>
<name>A0A8H8QTQ4_9HELO</name>
<dbReference type="OrthoDB" id="417891at2759"/>
<dbReference type="SUPFAM" id="SSF51735">
    <property type="entry name" value="NAD(P)-binding Rossmann-fold domains"/>
    <property type="match status" value="1"/>
</dbReference>
<dbReference type="GO" id="GO:0006508">
    <property type="term" value="P:proteolysis"/>
    <property type="evidence" value="ECO:0007669"/>
    <property type="project" value="InterPro"/>
</dbReference>
<keyword evidence="3" id="KW-0521">NADP</keyword>
<dbReference type="PANTHER" id="PTHR42760">
    <property type="entry name" value="SHORT-CHAIN DEHYDROGENASES/REDUCTASES FAMILY MEMBER"/>
    <property type="match status" value="1"/>
</dbReference>
<dbReference type="AlphaFoldDB" id="A0A8H8QTQ4"/>
<dbReference type="PROSITE" id="PS51767">
    <property type="entry name" value="PEPTIDASE_A1"/>
    <property type="match status" value="1"/>
</dbReference>
<dbReference type="SUPFAM" id="SSF50630">
    <property type="entry name" value="Acid proteases"/>
    <property type="match status" value="1"/>
</dbReference>
<feature type="chain" id="PRO_5034502752" evidence="4">
    <location>
        <begin position="26"/>
        <end position="632"/>
    </location>
</feature>
<dbReference type="GO" id="GO:0048038">
    <property type="term" value="F:quinone binding"/>
    <property type="evidence" value="ECO:0007669"/>
    <property type="project" value="TreeGrafter"/>
</dbReference>
<keyword evidence="4" id="KW-0732">Signal</keyword>
<feature type="domain" description="Peptidase A1" evidence="5">
    <location>
        <begin position="59"/>
        <end position="386"/>
    </location>
</feature>
<feature type="signal peptide" evidence="4">
    <location>
        <begin position="1"/>
        <end position="25"/>
    </location>
</feature>
<dbReference type="GeneID" id="41988768"/>
<dbReference type="InterPro" id="IPR021109">
    <property type="entry name" value="Peptidase_aspartic_dom_sf"/>
</dbReference>
<dbReference type="Pfam" id="PF00106">
    <property type="entry name" value="adh_short"/>
    <property type="match status" value="1"/>
</dbReference>
<dbReference type="CDD" id="cd05471">
    <property type="entry name" value="pepsin_like"/>
    <property type="match status" value="1"/>
</dbReference>
<evidence type="ECO:0000259" key="5">
    <source>
        <dbReference type="PROSITE" id="PS51767"/>
    </source>
</evidence>
<dbReference type="InterPro" id="IPR036291">
    <property type="entry name" value="NAD(P)-bd_dom_sf"/>
</dbReference>
<dbReference type="GO" id="GO:0016616">
    <property type="term" value="F:oxidoreductase activity, acting on the CH-OH group of donors, NAD or NADP as acceptor"/>
    <property type="evidence" value="ECO:0007669"/>
    <property type="project" value="TreeGrafter"/>
</dbReference>
<comment type="caution">
    <text evidence="6">The sequence shown here is derived from an EMBL/GenBank/DDBJ whole genome shotgun (WGS) entry which is preliminary data.</text>
</comment>
<keyword evidence="2" id="KW-0064">Aspartyl protease</keyword>
<dbReference type="PANTHER" id="PTHR42760:SF127">
    <property type="entry name" value="3-KETOACYL-ACYL CARRIER PROTEIN REDUCTASE-RELATED"/>
    <property type="match status" value="1"/>
</dbReference>
<dbReference type="GO" id="GO:0006633">
    <property type="term" value="P:fatty acid biosynthetic process"/>
    <property type="evidence" value="ECO:0007669"/>
    <property type="project" value="TreeGrafter"/>
</dbReference>
<dbReference type="EMBL" id="QGMH01000248">
    <property type="protein sequence ID" value="TVY22607.1"/>
    <property type="molecule type" value="Genomic_DNA"/>
</dbReference>
<keyword evidence="2" id="KW-0645">Protease</keyword>
<evidence type="ECO:0000313" key="6">
    <source>
        <dbReference type="EMBL" id="TVY22607.1"/>
    </source>
</evidence>
<gene>
    <name evidence="6" type="primary">rhaD</name>
    <name evidence="6" type="ORF">LHYA1_G008570</name>
</gene>
<dbReference type="InterPro" id="IPR001969">
    <property type="entry name" value="Aspartic_peptidase_AS"/>
</dbReference>
<organism evidence="6 7">
    <name type="scientific">Lachnellula hyalina</name>
    <dbReference type="NCBI Taxonomy" id="1316788"/>
    <lineage>
        <taxon>Eukaryota</taxon>
        <taxon>Fungi</taxon>
        <taxon>Dikarya</taxon>
        <taxon>Ascomycota</taxon>
        <taxon>Pezizomycotina</taxon>
        <taxon>Leotiomycetes</taxon>
        <taxon>Helotiales</taxon>
        <taxon>Lachnaceae</taxon>
        <taxon>Lachnellula</taxon>
    </lineage>
</organism>
<dbReference type="InterPro" id="IPR033121">
    <property type="entry name" value="PEPTIDASE_A1"/>
</dbReference>
<keyword evidence="2" id="KW-0378">Hydrolase</keyword>
<accession>A0A8H8QTQ4</accession>
<evidence type="ECO:0000256" key="4">
    <source>
        <dbReference type="SAM" id="SignalP"/>
    </source>
</evidence>
<dbReference type="PROSITE" id="PS00061">
    <property type="entry name" value="ADH_SHORT"/>
    <property type="match status" value="1"/>
</dbReference>
<evidence type="ECO:0000256" key="1">
    <source>
        <dbReference type="ARBA" id="ARBA00006484"/>
    </source>
</evidence>
<dbReference type="InterPro" id="IPR034164">
    <property type="entry name" value="Pepsin-like_dom"/>
</dbReference>
<sequence>MLRVLSVSTWMPFVASLVFIHLSQALSTNGRVLNFDLHRRQSNPNYKANANIALDGGFWFADVSVGDSDTPLELLLDTGSADLVLNPGLYKRGANAMDLHETFNITYGTTGNSAGSSSQTLTGAIYNDTVELSSFTLDSQTIGVVVANSSNSSSSVYPHNGIIGFGAESFSSTNSTPFFHNLCQQNLVKECRFGLALGLNGTGTLTLGGVSDIVPRGEQSLTKIPILQEWFVMADLAVGENIIQSDLIIEFDSGSSAITGPIEAVSALFNATGVQSVLQHSDSGDVLVGYFPCSVPPTAGFSLPSASNISSAALNTTNISRRSKIFDIPAAAMSTGPVDAEGKNCSCVISGFDYAKVPGLWVVGQASGGIGAATAIRLAQPSTSYKVKAIVLHYNSNSSKIQSIKEKIYSIDPSIKLVPIQADLSSSDDVVRLHAEAVAACGAINVLFANAGTTSNAAGPTGQLEDVSLETFEKTWRVNTLSSYHLTQLVVPSMLAQSFGRVIYNSSIAALTGGVVGPHYASSKSALHGMLHFLAGRYAKEGITFNAVAPALIEDTTMLPSGNDELRAKIPMGRLGRPEEVASVVELMVGNGYVSNKVWAVDGGCMVVKKLTLMRAEADNLVFGILPMKKMV</sequence>
<dbReference type="InterPro" id="IPR020904">
    <property type="entry name" value="Sc_DH/Rdtase_CS"/>
</dbReference>
<dbReference type="RefSeq" id="XP_031001395.1">
    <property type="nucleotide sequence ID" value="XM_031153490.1"/>
</dbReference>
<dbReference type="GO" id="GO:0004190">
    <property type="term" value="F:aspartic-type endopeptidase activity"/>
    <property type="evidence" value="ECO:0007669"/>
    <property type="project" value="UniProtKB-KW"/>
</dbReference>
<dbReference type="Gene3D" id="3.40.50.720">
    <property type="entry name" value="NAD(P)-binding Rossmann-like Domain"/>
    <property type="match status" value="1"/>
</dbReference>
<dbReference type="PROSITE" id="PS00141">
    <property type="entry name" value="ASP_PROTEASE"/>
    <property type="match status" value="1"/>
</dbReference>
<dbReference type="CDD" id="cd05233">
    <property type="entry name" value="SDR_c"/>
    <property type="match status" value="1"/>
</dbReference>
<protein>
    <submittedName>
        <fullName evidence="6">L-rhamnose 1-dehydrogenase (NADP(+))</fullName>
    </submittedName>
</protein>
<dbReference type="Pfam" id="PF00026">
    <property type="entry name" value="Asp"/>
    <property type="match status" value="1"/>
</dbReference>
<dbReference type="PRINTS" id="PR00081">
    <property type="entry name" value="GDHRDH"/>
</dbReference>
<dbReference type="Gene3D" id="2.40.70.10">
    <property type="entry name" value="Acid Proteases"/>
    <property type="match status" value="2"/>
</dbReference>
<evidence type="ECO:0000256" key="3">
    <source>
        <dbReference type="ARBA" id="ARBA00022857"/>
    </source>
</evidence>
<comment type="similarity">
    <text evidence="1">Belongs to the short-chain dehydrogenases/reductases (SDR) family.</text>
</comment>
<dbReference type="InterPro" id="IPR002347">
    <property type="entry name" value="SDR_fam"/>
</dbReference>
<dbReference type="Proteomes" id="UP000431533">
    <property type="component" value="Unassembled WGS sequence"/>
</dbReference>
<reference evidence="6 7" key="1">
    <citation type="submission" date="2018-05" db="EMBL/GenBank/DDBJ databases">
        <title>Genome sequencing and assembly of the regulated plant pathogen Lachnellula willkommii and related sister species for the development of diagnostic species identification markers.</title>
        <authorList>
            <person name="Giroux E."/>
            <person name="Bilodeau G."/>
        </authorList>
    </citation>
    <scope>NUCLEOTIDE SEQUENCE [LARGE SCALE GENOMIC DNA]</scope>
    <source>
        <strain evidence="6 7">CBS 185.66</strain>
    </source>
</reference>
<evidence type="ECO:0000256" key="2">
    <source>
        <dbReference type="ARBA" id="ARBA00022750"/>
    </source>
</evidence>
<keyword evidence="7" id="KW-1185">Reference proteome</keyword>